<dbReference type="GO" id="GO:0003677">
    <property type="term" value="F:DNA binding"/>
    <property type="evidence" value="ECO:0007669"/>
    <property type="project" value="InterPro"/>
</dbReference>
<dbReference type="EC" id="2.7.7.6" evidence="4"/>
<dbReference type="EMBL" id="BFAX01000004">
    <property type="protein sequence ID" value="GBF36755.1"/>
    <property type="molecule type" value="Genomic_DNA"/>
</dbReference>
<comment type="subunit">
    <text evidence="4">Part of the RNA polymerase complex.</text>
</comment>
<protein>
    <recommendedName>
        <fullName evidence="4">DNA-directed RNA polymerase subunit Rpo5</fullName>
        <ecNumber evidence="4">2.7.7.6</ecNumber>
    </recommendedName>
    <alternativeName>
        <fullName evidence="4">DNA-directed RNA polymerase subunit H</fullName>
    </alternativeName>
</protein>
<comment type="subcellular location">
    <subcellularLocation>
        <location evidence="4">Cytoplasm</location>
    </subcellularLocation>
</comment>
<dbReference type="GO" id="GO:0006362">
    <property type="term" value="P:transcription elongation by RNA polymerase I"/>
    <property type="evidence" value="ECO:0007669"/>
    <property type="project" value="TreeGrafter"/>
</dbReference>
<dbReference type="GO" id="GO:0003899">
    <property type="term" value="F:DNA-directed RNA polymerase activity"/>
    <property type="evidence" value="ECO:0007669"/>
    <property type="project" value="UniProtKB-UniRule"/>
</dbReference>
<dbReference type="HAMAP" id="MF_00025">
    <property type="entry name" value="RNApol_Rpo5_RPB5"/>
    <property type="match status" value="1"/>
</dbReference>
<keyword evidence="3 4" id="KW-0804">Transcription</keyword>
<keyword evidence="7" id="KW-1185">Reference proteome</keyword>
<dbReference type="NCBIfam" id="NF007129">
    <property type="entry name" value="PRK09570.1"/>
    <property type="match status" value="1"/>
</dbReference>
<accession>A0A401HRB6</accession>
<keyword evidence="1 4" id="KW-0240">DNA-directed RNA polymerase</keyword>
<evidence type="ECO:0000256" key="2">
    <source>
        <dbReference type="ARBA" id="ARBA00022695"/>
    </source>
</evidence>
<dbReference type="InterPro" id="IPR035913">
    <property type="entry name" value="RPB5-like_sf"/>
</dbReference>
<dbReference type="PANTHER" id="PTHR10535">
    <property type="entry name" value="DNA-DIRECTED RNA POLYMERASES I, II, AND III SUBUNIT RPABC1"/>
    <property type="match status" value="1"/>
</dbReference>
<reference evidence="6 7" key="1">
    <citation type="journal article" date="2019" name="Int. J. Syst. Evol. Microbiol.">
        <title>Methanofervidicoccus abyssi gen. nov., sp. nov., a hydrogenotrophic methanogen, isolated from a hydrothermal vent chimney in the Mid-Cayman Spreading Center, the Caribbean Sea.</title>
        <authorList>
            <person name="Sakai S."/>
            <person name="Takaki Y."/>
            <person name="Miyazaki M."/>
            <person name="Ogawara M."/>
            <person name="Yanagawa K."/>
            <person name="Miyazaki J."/>
            <person name="Takai K."/>
        </authorList>
    </citation>
    <scope>NUCLEOTIDE SEQUENCE [LARGE SCALE GENOMIC DNA]</scope>
    <source>
        <strain evidence="6 7">HHB</strain>
    </source>
</reference>
<dbReference type="InterPro" id="IPR014381">
    <property type="entry name" value="Arch_Rpo5/euc_Rpb5"/>
</dbReference>
<evidence type="ECO:0000313" key="7">
    <source>
        <dbReference type="Proteomes" id="UP000290527"/>
    </source>
</evidence>
<evidence type="ECO:0000259" key="5">
    <source>
        <dbReference type="Pfam" id="PF01191"/>
    </source>
</evidence>
<dbReference type="GO" id="GO:0000428">
    <property type="term" value="C:DNA-directed RNA polymerase complex"/>
    <property type="evidence" value="ECO:0007669"/>
    <property type="project" value="UniProtKB-KW"/>
</dbReference>
<evidence type="ECO:0000256" key="1">
    <source>
        <dbReference type="ARBA" id="ARBA00022478"/>
    </source>
</evidence>
<dbReference type="PANTHER" id="PTHR10535:SF0">
    <property type="entry name" value="DNA-DIRECTED RNA POLYMERASES I, II, AND III SUBUNIT RPABC1"/>
    <property type="match status" value="1"/>
</dbReference>
<dbReference type="InterPro" id="IPR000783">
    <property type="entry name" value="RNA_pol_subH/Rpb5_C"/>
</dbReference>
<gene>
    <name evidence="4" type="primary">rpo5</name>
    <name evidence="4" type="synonym">rpoH</name>
    <name evidence="6" type="ORF">MHHB_P0985</name>
</gene>
<sequence>MEAKSVKVTSHRLVPKHEIMSEEEVQNLLKKYNIKIQQLPKIFDTDPVVEEIGAKPGDVIKITRESPTAGKSVYYRLVIKKTV</sequence>
<name>A0A401HRB6_9EURY</name>
<keyword evidence="4 6" id="KW-0808">Transferase</keyword>
<comment type="similarity">
    <text evidence="4">Belongs to the archaeal Rpo5/eukaryotic RPB5 RNA polymerase subunit family.</text>
</comment>
<dbReference type="AlphaFoldDB" id="A0A401HRB6"/>
<dbReference type="FunFam" id="3.90.940.20:FF:000001">
    <property type="entry name" value="DNA-directed RNA polymerases I, II, and III subunit RPABC1"/>
    <property type="match status" value="1"/>
</dbReference>
<dbReference type="GO" id="GO:0006366">
    <property type="term" value="P:transcription by RNA polymerase II"/>
    <property type="evidence" value="ECO:0007669"/>
    <property type="project" value="TreeGrafter"/>
</dbReference>
<comment type="caution">
    <text evidence="6">The sequence shown here is derived from an EMBL/GenBank/DDBJ whole genome shotgun (WGS) entry which is preliminary data.</text>
</comment>
<comment type="catalytic activity">
    <reaction evidence="4">
        <text>RNA(n) + a ribonucleoside 5'-triphosphate = RNA(n+1) + diphosphate</text>
        <dbReference type="Rhea" id="RHEA:21248"/>
        <dbReference type="Rhea" id="RHEA-COMP:14527"/>
        <dbReference type="Rhea" id="RHEA-COMP:17342"/>
        <dbReference type="ChEBI" id="CHEBI:33019"/>
        <dbReference type="ChEBI" id="CHEBI:61557"/>
        <dbReference type="ChEBI" id="CHEBI:140395"/>
        <dbReference type="EC" id="2.7.7.6"/>
    </reaction>
</comment>
<comment type="function">
    <text evidence="4">DNA-dependent RNA polymerase (RNAP) catalyzes the transcription of DNA into RNA using the four ribonucleoside triphosphates as substrates.</text>
</comment>
<feature type="domain" description="RNA polymerase subunit H/Rpb5 C-terminal" evidence="5">
    <location>
        <begin position="6"/>
        <end position="78"/>
    </location>
</feature>
<evidence type="ECO:0000256" key="3">
    <source>
        <dbReference type="ARBA" id="ARBA00023163"/>
    </source>
</evidence>
<proteinExistence type="inferred from homology"/>
<dbReference type="GO" id="GO:0042797">
    <property type="term" value="P:tRNA transcription by RNA polymerase III"/>
    <property type="evidence" value="ECO:0007669"/>
    <property type="project" value="TreeGrafter"/>
</dbReference>
<dbReference type="GO" id="GO:0005737">
    <property type="term" value="C:cytoplasm"/>
    <property type="evidence" value="ECO:0007669"/>
    <property type="project" value="UniProtKB-SubCell"/>
</dbReference>
<keyword evidence="2 4" id="KW-0548">Nucleotidyltransferase</keyword>
<dbReference type="Pfam" id="PF01191">
    <property type="entry name" value="RNA_pol_Rpb5_C"/>
    <property type="match status" value="1"/>
</dbReference>
<evidence type="ECO:0000256" key="4">
    <source>
        <dbReference type="HAMAP-Rule" id="MF_00025"/>
    </source>
</evidence>
<organism evidence="6 7">
    <name type="scientific">Methanofervidicoccus abyssi</name>
    <dbReference type="NCBI Taxonomy" id="2082189"/>
    <lineage>
        <taxon>Archaea</taxon>
        <taxon>Methanobacteriati</taxon>
        <taxon>Methanobacteriota</taxon>
        <taxon>Methanomada group</taxon>
        <taxon>Methanococci</taxon>
        <taxon>Methanococcales</taxon>
        <taxon>Methanofervidicoccus</taxon>
    </lineage>
</organism>
<evidence type="ECO:0000313" key="6">
    <source>
        <dbReference type="EMBL" id="GBF36755.1"/>
    </source>
</evidence>
<dbReference type="Proteomes" id="UP000290527">
    <property type="component" value="Unassembled WGS sequence"/>
</dbReference>
<dbReference type="SUPFAM" id="SSF55287">
    <property type="entry name" value="RPB5-like RNA polymerase subunit"/>
    <property type="match status" value="1"/>
</dbReference>
<dbReference type="Gene3D" id="3.90.940.20">
    <property type="entry name" value="RPB5-like RNA polymerase subunit"/>
    <property type="match status" value="1"/>
</dbReference>
<keyword evidence="4" id="KW-0963">Cytoplasm</keyword>